<dbReference type="InterPro" id="IPR025713">
    <property type="entry name" value="MotB-like_N_dom"/>
</dbReference>
<evidence type="ECO:0000256" key="2">
    <source>
        <dbReference type="ARBA" id="ARBA00008914"/>
    </source>
</evidence>
<keyword evidence="4 9" id="KW-0812">Transmembrane</keyword>
<dbReference type="Gene3D" id="3.30.1330.60">
    <property type="entry name" value="OmpA-like domain"/>
    <property type="match status" value="1"/>
</dbReference>
<reference evidence="11 12" key="1">
    <citation type="submission" date="2018-05" db="EMBL/GenBank/DDBJ databases">
        <title>Abyssibacter profundi OUC007T gen. nov., sp. nov, a marine bacterium isolated from seawater of the Mariana Trench.</title>
        <authorList>
            <person name="Zhou S."/>
        </authorList>
    </citation>
    <scope>NUCLEOTIDE SEQUENCE [LARGE SCALE GENOMIC DNA]</scope>
    <source>
        <strain evidence="11 12">OUC007</strain>
    </source>
</reference>
<dbReference type="Pfam" id="PF13677">
    <property type="entry name" value="MotB_plug"/>
    <property type="match status" value="1"/>
</dbReference>
<evidence type="ECO:0000256" key="7">
    <source>
        <dbReference type="PROSITE-ProRule" id="PRU00473"/>
    </source>
</evidence>
<comment type="caution">
    <text evidence="11">The sequence shown here is derived from an EMBL/GenBank/DDBJ whole genome shotgun (WGS) entry which is preliminary data.</text>
</comment>
<dbReference type="AlphaFoldDB" id="A0A363UQG0"/>
<dbReference type="CDD" id="cd07185">
    <property type="entry name" value="OmpA_C-like"/>
    <property type="match status" value="1"/>
</dbReference>
<keyword evidence="12" id="KW-1185">Reference proteome</keyword>
<organism evidence="11 12">
    <name type="scientific">Abyssibacter profundi</name>
    <dbReference type="NCBI Taxonomy" id="2182787"/>
    <lineage>
        <taxon>Bacteria</taxon>
        <taxon>Pseudomonadati</taxon>
        <taxon>Pseudomonadota</taxon>
        <taxon>Gammaproteobacteria</taxon>
        <taxon>Chromatiales</taxon>
        <taxon>Oceanococcaceae</taxon>
        <taxon>Abyssibacter</taxon>
    </lineage>
</organism>
<proteinExistence type="inferred from homology"/>
<dbReference type="Proteomes" id="UP000251800">
    <property type="component" value="Unassembled WGS sequence"/>
</dbReference>
<dbReference type="SUPFAM" id="SSF103088">
    <property type="entry name" value="OmpA-like"/>
    <property type="match status" value="1"/>
</dbReference>
<evidence type="ECO:0000256" key="4">
    <source>
        <dbReference type="ARBA" id="ARBA00022692"/>
    </source>
</evidence>
<dbReference type="InterPro" id="IPR036737">
    <property type="entry name" value="OmpA-like_sf"/>
</dbReference>
<dbReference type="PANTHER" id="PTHR30329:SF21">
    <property type="entry name" value="LIPOPROTEIN YIAD-RELATED"/>
    <property type="match status" value="1"/>
</dbReference>
<name>A0A363UQG0_9GAMM</name>
<evidence type="ECO:0000256" key="5">
    <source>
        <dbReference type="ARBA" id="ARBA00022989"/>
    </source>
</evidence>
<evidence type="ECO:0000256" key="3">
    <source>
        <dbReference type="ARBA" id="ARBA00022475"/>
    </source>
</evidence>
<feature type="domain" description="OmpA-like" evidence="10">
    <location>
        <begin position="130"/>
        <end position="252"/>
    </location>
</feature>
<comment type="similarity">
    <text evidence="2">Belongs to the MotB family.</text>
</comment>
<dbReference type="EMBL" id="QEQK01000001">
    <property type="protein sequence ID" value="PWN57701.1"/>
    <property type="molecule type" value="Genomic_DNA"/>
</dbReference>
<dbReference type="InterPro" id="IPR050330">
    <property type="entry name" value="Bact_OuterMem_StrucFunc"/>
</dbReference>
<feature type="transmembrane region" description="Helical" evidence="9">
    <location>
        <begin position="15"/>
        <end position="38"/>
    </location>
</feature>
<evidence type="ECO:0000256" key="8">
    <source>
        <dbReference type="SAM" id="MobiDB-lite"/>
    </source>
</evidence>
<sequence>MFENPKKKESKGADVPLWMATFADMMSLMMCFFVLLFAQAKMDEAKYESVIGSLRQAFGGVQFISPRDDSQKGLEAGIVSGTGHNSMPTQQVRTVEKVVSSTAGEDLYKKLKEGLKEDIEAGRVILERNRDQVIVRFPEHVSFPSGSARLVSGATDLIRRVVRLIDAESQQVTVAGHTDNIPLRGGGGFSSNWDLSAARAVSVAERVLEVGSIQDSQLIVSGFGSSRPLVDNSTRENRARNRRVEIIVAYRQDVESGEPGLPILESTDLNADIEVETSQADPEDESSGLWDALAREEQPGG</sequence>
<feature type="region of interest" description="Disordered" evidence="8">
    <location>
        <begin position="273"/>
        <end position="301"/>
    </location>
</feature>
<keyword evidence="5 9" id="KW-1133">Transmembrane helix</keyword>
<dbReference type="PROSITE" id="PS51123">
    <property type="entry name" value="OMPA_2"/>
    <property type="match status" value="1"/>
</dbReference>
<accession>A0A363UQG0</accession>
<feature type="compositionally biased region" description="Acidic residues" evidence="8">
    <location>
        <begin position="273"/>
        <end position="286"/>
    </location>
</feature>
<evidence type="ECO:0000313" key="12">
    <source>
        <dbReference type="Proteomes" id="UP000251800"/>
    </source>
</evidence>
<dbReference type="OrthoDB" id="9815217at2"/>
<keyword evidence="3" id="KW-1003">Cell membrane</keyword>
<evidence type="ECO:0000256" key="9">
    <source>
        <dbReference type="SAM" id="Phobius"/>
    </source>
</evidence>
<dbReference type="RefSeq" id="WP_109718557.1">
    <property type="nucleotide sequence ID" value="NZ_QEQK01000001.1"/>
</dbReference>
<evidence type="ECO:0000256" key="6">
    <source>
        <dbReference type="ARBA" id="ARBA00023136"/>
    </source>
</evidence>
<dbReference type="GO" id="GO:0005886">
    <property type="term" value="C:plasma membrane"/>
    <property type="evidence" value="ECO:0007669"/>
    <property type="project" value="UniProtKB-SubCell"/>
</dbReference>
<comment type="subcellular location">
    <subcellularLocation>
        <location evidence="1">Cell membrane</location>
        <topology evidence="1">Single-pass membrane protein</topology>
    </subcellularLocation>
</comment>
<protein>
    <recommendedName>
        <fullName evidence="10">OmpA-like domain-containing protein</fullName>
    </recommendedName>
</protein>
<dbReference type="Pfam" id="PF00691">
    <property type="entry name" value="OmpA"/>
    <property type="match status" value="1"/>
</dbReference>
<evidence type="ECO:0000256" key="1">
    <source>
        <dbReference type="ARBA" id="ARBA00004162"/>
    </source>
</evidence>
<dbReference type="InterPro" id="IPR006665">
    <property type="entry name" value="OmpA-like"/>
</dbReference>
<evidence type="ECO:0000259" key="10">
    <source>
        <dbReference type="PROSITE" id="PS51123"/>
    </source>
</evidence>
<dbReference type="PANTHER" id="PTHR30329">
    <property type="entry name" value="STATOR ELEMENT OF FLAGELLAR MOTOR COMPLEX"/>
    <property type="match status" value="1"/>
</dbReference>
<gene>
    <name evidence="11" type="ORF">DEH80_00745</name>
</gene>
<keyword evidence="6 7" id="KW-0472">Membrane</keyword>
<evidence type="ECO:0000313" key="11">
    <source>
        <dbReference type="EMBL" id="PWN57701.1"/>
    </source>
</evidence>